<evidence type="ECO:0000256" key="3">
    <source>
        <dbReference type="ARBA" id="ARBA00022980"/>
    </source>
</evidence>
<proteinExistence type="inferred from homology"/>
<dbReference type="GO" id="GO:0003735">
    <property type="term" value="F:structural constituent of ribosome"/>
    <property type="evidence" value="ECO:0007669"/>
    <property type="project" value="InterPro"/>
</dbReference>
<dbReference type="SUPFAM" id="SSF54565">
    <property type="entry name" value="Ribosomal protein S16"/>
    <property type="match status" value="1"/>
</dbReference>
<evidence type="ECO:0000256" key="1">
    <source>
        <dbReference type="ARBA" id="ARBA00004173"/>
    </source>
</evidence>
<dbReference type="GO" id="GO:0005763">
    <property type="term" value="C:mitochondrial small ribosomal subunit"/>
    <property type="evidence" value="ECO:0007669"/>
    <property type="project" value="TreeGrafter"/>
</dbReference>
<protein>
    <recommendedName>
        <fullName evidence="6">Small ribosomal subunit protein bS16m</fullName>
    </recommendedName>
    <alternativeName>
        <fullName evidence="7">28S ribosomal protein S16, mitochondrial</fullName>
    </alternativeName>
</protein>
<dbReference type="InterPro" id="IPR023803">
    <property type="entry name" value="Ribosomal_bS16_dom_sf"/>
</dbReference>
<comment type="similarity">
    <text evidence="2">Belongs to the bacterial ribosomal protein bS16 family.</text>
</comment>
<evidence type="ECO:0000256" key="4">
    <source>
        <dbReference type="ARBA" id="ARBA00023128"/>
    </source>
</evidence>
<dbReference type="PANTHER" id="PTHR12919:SF20">
    <property type="entry name" value="SMALL RIBOSOMAL SUBUNIT PROTEIN BS16M"/>
    <property type="match status" value="1"/>
</dbReference>
<evidence type="ECO:0000256" key="2">
    <source>
        <dbReference type="ARBA" id="ARBA00006668"/>
    </source>
</evidence>
<dbReference type="EMBL" id="CAXLJL010000002">
    <property type="protein sequence ID" value="CAL5129617.1"/>
    <property type="molecule type" value="Genomic_DNA"/>
</dbReference>
<dbReference type="Gene3D" id="3.30.1320.10">
    <property type="match status" value="1"/>
</dbReference>
<reference evidence="9" key="1">
    <citation type="submission" date="2024-06" db="EMBL/GenBank/DDBJ databases">
        <authorList>
            <person name="Liu X."/>
            <person name="Lenzi L."/>
            <person name="Haldenby T S."/>
            <person name="Uol C."/>
        </authorList>
    </citation>
    <scope>NUCLEOTIDE SEQUENCE</scope>
</reference>
<name>A0AAV2T0I4_CALDB</name>
<dbReference type="PANTHER" id="PTHR12919">
    <property type="entry name" value="30S RIBOSOMAL PROTEIN S16"/>
    <property type="match status" value="1"/>
</dbReference>
<dbReference type="InterPro" id="IPR000307">
    <property type="entry name" value="Ribosomal_bS16"/>
</dbReference>
<sequence length="232" mass="26595">MLIFSNRSTRIFGQMRVMSALPVANAALSDRTSAAEPVTKKDWVPGPKHPSTWWPTEPRSPGLRVVRMYPIRFRHRPRIVLVREGCTNRPFYTIQIKSNLAEAKQRGIEQVGSWDPFPNKVNGEQLVALNLNRIAYWLAIGAEPSTKVAELLGLAGFLPVHPRCYLFAHRIRLATRKYLEEKAREEKTEKSMAEGEKTDSIKEDTDSHPKARPDIIWRRNSQASDWCYWGLS</sequence>
<comment type="caution">
    <text evidence="9">The sequence shown here is derived from an EMBL/GenBank/DDBJ whole genome shotgun (WGS) entry which is preliminary data.</text>
</comment>
<gene>
    <name evidence="9" type="ORF">CDAUBV1_LOCUS648</name>
</gene>
<dbReference type="Pfam" id="PF00886">
    <property type="entry name" value="Ribosomal_S16"/>
    <property type="match status" value="1"/>
</dbReference>
<keyword evidence="3" id="KW-0689">Ribosomal protein</keyword>
<feature type="region of interest" description="Disordered" evidence="8">
    <location>
        <begin position="184"/>
        <end position="215"/>
    </location>
</feature>
<evidence type="ECO:0000256" key="7">
    <source>
        <dbReference type="ARBA" id="ARBA00035438"/>
    </source>
</evidence>
<dbReference type="FunFam" id="3.30.1320.10:FF:000004">
    <property type="entry name" value="28S ribosomal protein S16, mitochondrial"/>
    <property type="match status" value="1"/>
</dbReference>
<dbReference type="NCBIfam" id="TIGR00002">
    <property type="entry name" value="S16"/>
    <property type="match status" value="1"/>
</dbReference>
<comment type="subcellular location">
    <subcellularLocation>
        <location evidence="1">Mitochondrion</location>
    </subcellularLocation>
</comment>
<evidence type="ECO:0000313" key="9">
    <source>
        <dbReference type="EMBL" id="CAL5129617.1"/>
    </source>
</evidence>
<evidence type="ECO:0000256" key="5">
    <source>
        <dbReference type="ARBA" id="ARBA00023274"/>
    </source>
</evidence>
<keyword evidence="5" id="KW-0687">Ribonucleoprotein</keyword>
<accession>A0AAV2T0I4</accession>
<dbReference type="GO" id="GO:0032543">
    <property type="term" value="P:mitochondrial translation"/>
    <property type="evidence" value="ECO:0007669"/>
    <property type="project" value="TreeGrafter"/>
</dbReference>
<evidence type="ECO:0000256" key="8">
    <source>
        <dbReference type="SAM" id="MobiDB-lite"/>
    </source>
</evidence>
<dbReference type="AlphaFoldDB" id="A0AAV2T0I4"/>
<organism evidence="9 10">
    <name type="scientific">Calicophoron daubneyi</name>
    <name type="common">Rumen fluke</name>
    <name type="synonym">Paramphistomum daubneyi</name>
    <dbReference type="NCBI Taxonomy" id="300641"/>
    <lineage>
        <taxon>Eukaryota</taxon>
        <taxon>Metazoa</taxon>
        <taxon>Spiralia</taxon>
        <taxon>Lophotrochozoa</taxon>
        <taxon>Platyhelminthes</taxon>
        <taxon>Trematoda</taxon>
        <taxon>Digenea</taxon>
        <taxon>Plagiorchiida</taxon>
        <taxon>Pronocephalata</taxon>
        <taxon>Paramphistomoidea</taxon>
        <taxon>Paramphistomidae</taxon>
        <taxon>Calicophoron</taxon>
    </lineage>
</organism>
<keyword evidence="4" id="KW-0496">Mitochondrion</keyword>
<dbReference type="Proteomes" id="UP001497525">
    <property type="component" value="Unassembled WGS sequence"/>
</dbReference>
<evidence type="ECO:0000313" key="10">
    <source>
        <dbReference type="Proteomes" id="UP001497525"/>
    </source>
</evidence>
<dbReference type="GO" id="GO:0005743">
    <property type="term" value="C:mitochondrial inner membrane"/>
    <property type="evidence" value="ECO:0007669"/>
    <property type="project" value="UniProtKB-ARBA"/>
</dbReference>
<evidence type="ECO:0000256" key="6">
    <source>
        <dbReference type="ARBA" id="ARBA00035263"/>
    </source>
</evidence>